<name>A0A5N8Y0K8_9ACTN</name>
<sequence length="137" mass="14763">MHGPGYAPPPPQSPSSGTLITLRVVFVVLAVMSCGFLAWPSMLRLALVTRKTLDWALFVLSMVHISIVTTLIALDPGKDEFATTGNTGMWLMISGMVITVAYYLYADIRHFSAANAMPYAQTTGGYAQPQTGYGYPG</sequence>
<keyword evidence="1" id="KW-1133">Transmembrane helix</keyword>
<gene>
    <name evidence="2" type="ORF">FNH08_50285</name>
</gene>
<protein>
    <submittedName>
        <fullName evidence="2">Uncharacterized protein</fullName>
    </submittedName>
</protein>
<comment type="caution">
    <text evidence="2">The sequence shown here is derived from an EMBL/GenBank/DDBJ whole genome shotgun (WGS) entry which is preliminary data.</text>
</comment>
<dbReference type="Proteomes" id="UP000400924">
    <property type="component" value="Unassembled WGS sequence"/>
</dbReference>
<keyword evidence="3" id="KW-1185">Reference proteome</keyword>
<evidence type="ECO:0000313" key="2">
    <source>
        <dbReference type="EMBL" id="MPY65042.1"/>
    </source>
</evidence>
<dbReference type="OrthoDB" id="3874249at2"/>
<feature type="transmembrane region" description="Helical" evidence="1">
    <location>
        <begin position="86"/>
        <end position="105"/>
    </location>
</feature>
<evidence type="ECO:0000313" key="3">
    <source>
        <dbReference type="Proteomes" id="UP000400924"/>
    </source>
</evidence>
<evidence type="ECO:0000256" key="1">
    <source>
        <dbReference type="SAM" id="Phobius"/>
    </source>
</evidence>
<organism evidence="2 3">
    <name type="scientific">Streptomyces spongiae</name>
    <dbReference type="NCBI Taxonomy" id="565072"/>
    <lineage>
        <taxon>Bacteria</taxon>
        <taxon>Bacillati</taxon>
        <taxon>Actinomycetota</taxon>
        <taxon>Actinomycetes</taxon>
        <taxon>Kitasatosporales</taxon>
        <taxon>Streptomycetaceae</taxon>
        <taxon>Streptomyces</taxon>
    </lineage>
</organism>
<feature type="transmembrane region" description="Helical" evidence="1">
    <location>
        <begin position="20"/>
        <end position="43"/>
    </location>
</feature>
<proteinExistence type="predicted"/>
<dbReference type="EMBL" id="VJZC01001086">
    <property type="protein sequence ID" value="MPY65042.1"/>
    <property type="molecule type" value="Genomic_DNA"/>
</dbReference>
<feature type="transmembrane region" description="Helical" evidence="1">
    <location>
        <begin position="55"/>
        <end position="74"/>
    </location>
</feature>
<accession>A0A5N8Y0K8</accession>
<feature type="non-terminal residue" evidence="2">
    <location>
        <position position="137"/>
    </location>
</feature>
<reference evidence="2 3" key="1">
    <citation type="submission" date="2019-07" db="EMBL/GenBank/DDBJ databases">
        <title>New species of Amycolatopsis and Streptomyces.</title>
        <authorList>
            <person name="Duangmal K."/>
            <person name="Teo W.F.A."/>
            <person name="Lipun K."/>
        </authorList>
    </citation>
    <scope>NUCLEOTIDE SEQUENCE [LARGE SCALE GENOMIC DNA]</scope>
    <source>
        <strain evidence="2 3">NBRC 106415</strain>
    </source>
</reference>
<dbReference type="AlphaFoldDB" id="A0A5N8Y0K8"/>
<keyword evidence="1" id="KW-0472">Membrane</keyword>
<keyword evidence="1" id="KW-0812">Transmembrane</keyword>
<dbReference type="RefSeq" id="WP_152778715.1">
    <property type="nucleotide sequence ID" value="NZ_VJZC01001086.1"/>
</dbReference>